<evidence type="ECO:0000313" key="3">
    <source>
        <dbReference type="EMBL" id="KAK1634959.1"/>
    </source>
</evidence>
<dbReference type="GeneID" id="85480211"/>
<organism evidence="3 4">
    <name type="scientific">Colletotrichum phormii</name>
    <dbReference type="NCBI Taxonomy" id="359342"/>
    <lineage>
        <taxon>Eukaryota</taxon>
        <taxon>Fungi</taxon>
        <taxon>Dikarya</taxon>
        <taxon>Ascomycota</taxon>
        <taxon>Pezizomycotina</taxon>
        <taxon>Sordariomycetes</taxon>
        <taxon>Hypocreomycetidae</taxon>
        <taxon>Glomerellales</taxon>
        <taxon>Glomerellaceae</taxon>
        <taxon>Colletotrichum</taxon>
        <taxon>Colletotrichum acutatum species complex</taxon>
    </lineage>
</organism>
<dbReference type="Proteomes" id="UP001243989">
    <property type="component" value="Unassembled WGS sequence"/>
</dbReference>
<evidence type="ECO:0000256" key="1">
    <source>
        <dbReference type="SAM" id="Coils"/>
    </source>
</evidence>
<comment type="caution">
    <text evidence="3">The sequence shown here is derived from an EMBL/GenBank/DDBJ whole genome shotgun (WGS) entry which is preliminary data.</text>
</comment>
<feature type="compositionally biased region" description="Low complexity" evidence="2">
    <location>
        <begin position="16"/>
        <end position="31"/>
    </location>
</feature>
<evidence type="ECO:0000256" key="2">
    <source>
        <dbReference type="SAM" id="MobiDB-lite"/>
    </source>
</evidence>
<protein>
    <submittedName>
        <fullName evidence="3">Uncharacterized protein</fullName>
    </submittedName>
</protein>
<name>A0AAJ0EDF1_9PEZI</name>
<feature type="region of interest" description="Disordered" evidence="2">
    <location>
        <begin position="1"/>
        <end position="38"/>
    </location>
</feature>
<keyword evidence="4" id="KW-1185">Reference proteome</keyword>
<evidence type="ECO:0000313" key="4">
    <source>
        <dbReference type="Proteomes" id="UP001243989"/>
    </source>
</evidence>
<sequence>MTEPIRRSLRLQNKGAAHVPEAPKVPAAPARRANKKYVRKQEEVISDLKGNMEMYSAEAQQVIVDMQSRLQKYEADEQARRGQQQTFNFSTPLNTANDDNSEFDAMSVDSNDSRSVGAAVKKEAQVDEGLFVPRNPRQSATLIVEDDEDDDPASLISLRDIFDQTGDDDIENTTRYGFLEVGPYRTYNVVGRGPRNAEKLELVPSNRDPVGDAINNLSQKKKVLRDGTGRKLKVDGINIQVDIQGVAWIATQNPADPITLMDPRYWDKMKSEGKKNVRMPYTLIKLKWVTIRNGEKTVEKTFESRSTVRSIFGKTPRAALRTYKIGDRVVLEKGTIMPAADLAIFAAAIISWDRHLKWKEDPSTGEDRSPTPDEVLQTTETKHGRRQGAR</sequence>
<dbReference type="AlphaFoldDB" id="A0AAJ0EDF1"/>
<accession>A0AAJ0EDF1</accession>
<gene>
    <name evidence="3" type="ORF">BDP81DRAFT_493273</name>
</gene>
<dbReference type="RefSeq" id="XP_060443566.1">
    <property type="nucleotide sequence ID" value="XM_060595349.1"/>
</dbReference>
<feature type="region of interest" description="Disordered" evidence="2">
    <location>
        <begin position="360"/>
        <end position="390"/>
    </location>
</feature>
<feature type="coiled-coil region" evidence="1">
    <location>
        <begin position="38"/>
        <end position="76"/>
    </location>
</feature>
<reference evidence="3" key="1">
    <citation type="submission" date="2021-06" db="EMBL/GenBank/DDBJ databases">
        <title>Comparative genomics, transcriptomics and evolutionary studies reveal genomic signatures of adaptation to plant cell wall in hemibiotrophic fungi.</title>
        <authorList>
            <consortium name="DOE Joint Genome Institute"/>
            <person name="Baroncelli R."/>
            <person name="Diaz J.F."/>
            <person name="Benocci T."/>
            <person name="Peng M."/>
            <person name="Battaglia E."/>
            <person name="Haridas S."/>
            <person name="Andreopoulos W."/>
            <person name="Labutti K."/>
            <person name="Pangilinan J."/>
            <person name="Floch G.L."/>
            <person name="Makela M.R."/>
            <person name="Henrissat B."/>
            <person name="Grigoriev I.V."/>
            <person name="Crouch J.A."/>
            <person name="De Vries R.P."/>
            <person name="Sukno S.A."/>
            <person name="Thon M.R."/>
        </authorList>
    </citation>
    <scope>NUCLEOTIDE SEQUENCE</scope>
    <source>
        <strain evidence="3">CBS 102054</strain>
    </source>
</reference>
<proteinExistence type="predicted"/>
<feature type="compositionally biased region" description="Basic and acidic residues" evidence="2">
    <location>
        <begin position="360"/>
        <end position="371"/>
    </location>
</feature>
<keyword evidence="1" id="KW-0175">Coiled coil</keyword>
<dbReference type="EMBL" id="JAHMHQ010000014">
    <property type="protein sequence ID" value="KAK1634959.1"/>
    <property type="molecule type" value="Genomic_DNA"/>
</dbReference>